<dbReference type="AlphaFoldDB" id="A0A0D1YAE7"/>
<dbReference type="Proteomes" id="UP000053599">
    <property type="component" value="Unassembled WGS sequence"/>
</dbReference>
<sequence>MTDVSSVPAQRSIESICTIGGTKIPSIPPIPPDSVPNLESIRRVYDIAFAPGLDKLLESGSAKWFGREGFPLLSADRTRLGSLLAYLTLVSNHSDATNENATLASQEARVTWGLLELCIHPEHDGGEEADKLARRCRALSAILTGEPFSSPTTSIADFVHQDEVEPELKASALEKQLSGRSEDFWKLVEAAAASQVVPGQGISPAEVRQCRPLLDGMENRDIIYSIMLLGSRTSGNGDLTSERELAKRFLESQANGRATNQVFATISGMALRAFAL</sequence>
<evidence type="ECO:0000313" key="1">
    <source>
        <dbReference type="EMBL" id="KIV79982.1"/>
    </source>
</evidence>
<organism evidence="1 2">
    <name type="scientific">Exophiala sideris</name>
    <dbReference type="NCBI Taxonomy" id="1016849"/>
    <lineage>
        <taxon>Eukaryota</taxon>
        <taxon>Fungi</taxon>
        <taxon>Dikarya</taxon>
        <taxon>Ascomycota</taxon>
        <taxon>Pezizomycotina</taxon>
        <taxon>Eurotiomycetes</taxon>
        <taxon>Chaetothyriomycetidae</taxon>
        <taxon>Chaetothyriales</taxon>
        <taxon>Herpotrichiellaceae</taxon>
        <taxon>Exophiala</taxon>
    </lineage>
</organism>
<dbReference type="EMBL" id="KN846953">
    <property type="protein sequence ID" value="KIV79982.1"/>
    <property type="molecule type" value="Genomic_DNA"/>
</dbReference>
<dbReference type="OrthoDB" id="5375558at2759"/>
<dbReference type="EMBL" id="KN846953">
    <property type="protein sequence ID" value="KIV79981.1"/>
    <property type="molecule type" value="Genomic_DNA"/>
</dbReference>
<name>A0A0D1YAE7_9EURO</name>
<reference evidence="1 2" key="1">
    <citation type="submission" date="2015-01" db="EMBL/GenBank/DDBJ databases">
        <title>The Genome Sequence of Exophiala sideris CBS121828.</title>
        <authorList>
            <consortium name="The Broad Institute Genomics Platform"/>
            <person name="Cuomo C."/>
            <person name="de Hoog S."/>
            <person name="Gorbushina A."/>
            <person name="Stielow B."/>
            <person name="Teixiera M."/>
            <person name="Abouelleil A."/>
            <person name="Chapman S.B."/>
            <person name="Priest M."/>
            <person name="Young S.K."/>
            <person name="Wortman J."/>
            <person name="Nusbaum C."/>
            <person name="Birren B."/>
        </authorList>
    </citation>
    <scope>NUCLEOTIDE SEQUENCE [LARGE SCALE GENOMIC DNA]</scope>
    <source>
        <strain evidence="1 2">CBS 121828</strain>
    </source>
</reference>
<evidence type="ECO:0000313" key="2">
    <source>
        <dbReference type="Proteomes" id="UP000053599"/>
    </source>
</evidence>
<proteinExistence type="predicted"/>
<protein>
    <submittedName>
        <fullName evidence="1">Uncharacterized protein</fullName>
    </submittedName>
</protein>
<gene>
    <name evidence="1" type="ORF">PV11_07518</name>
</gene>
<dbReference type="HOGENOM" id="CLU_1008831_0_0_1"/>
<accession>A0A0D1YAE7</accession>
<dbReference type="STRING" id="1016849.A0A0D1YAE7"/>